<evidence type="ECO:0000256" key="2">
    <source>
        <dbReference type="ARBA" id="ARBA00004141"/>
    </source>
</evidence>
<feature type="compositionally biased region" description="Pro residues" evidence="11">
    <location>
        <begin position="332"/>
        <end position="347"/>
    </location>
</feature>
<evidence type="ECO:0000256" key="4">
    <source>
        <dbReference type="ARBA" id="ARBA00022617"/>
    </source>
</evidence>
<feature type="compositionally biased region" description="Low complexity" evidence="11">
    <location>
        <begin position="755"/>
        <end position="777"/>
    </location>
</feature>
<feature type="region of interest" description="Disordered" evidence="11">
    <location>
        <begin position="305"/>
        <end position="418"/>
    </location>
</feature>
<evidence type="ECO:0000256" key="12">
    <source>
        <dbReference type="SAM" id="Phobius"/>
    </source>
</evidence>
<feature type="transmembrane region" description="Helical" evidence="12">
    <location>
        <begin position="178"/>
        <end position="198"/>
    </location>
</feature>
<dbReference type="PROSITE" id="PS50939">
    <property type="entry name" value="CYTOCHROME_B561"/>
    <property type="match status" value="1"/>
</dbReference>
<reference evidence="14 15" key="1">
    <citation type="journal article" date="2023" name="G3 (Bethesda)">
        <title>A chromosome-level genome assembly of Zasmidium syzygii isolated from banana leaves.</title>
        <authorList>
            <person name="van Westerhoven A.C."/>
            <person name="Mehrabi R."/>
            <person name="Talebi R."/>
            <person name="Steentjes M.B.F."/>
            <person name="Corcolon B."/>
            <person name="Chong P.A."/>
            <person name="Kema G.H.J."/>
            <person name="Seidl M.F."/>
        </authorList>
    </citation>
    <scope>NUCLEOTIDE SEQUENCE [LARGE SCALE GENOMIC DNA]</scope>
    <source>
        <strain evidence="14 15">P124</strain>
    </source>
</reference>
<gene>
    <name evidence="14" type="ORF">PRZ48_001977</name>
</gene>
<name>A0ABR0F2Q7_ZASCE</name>
<keyword evidence="5 12" id="KW-0812">Transmembrane</keyword>
<comment type="subcellular location">
    <subcellularLocation>
        <location evidence="2">Membrane</location>
        <topology evidence="2">Multi-pass membrane protein</topology>
    </subcellularLocation>
</comment>
<evidence type="ECO:0000256" key="9">
    <source>
        <dbReference type="ARBA" id="ARBA00023004"/>
    </source>
</evidence>
<feature type="compositionally biased region" description="Low complexity" evidence="11">
    <location>
        <begin position="919"/>
        <end position="932"/>
    </location>
</feature>
<feature type="compositionally biased region" description="Pro residues" evidence="11">
    <location>
        <begin position="692"/>
        <end position="704"/>
    </location>
</feature>
<dbReference type="PANTHER" id="PTHR15422">
    <property type="entry name" value="OS05G0565100 PROTEIN"/>
    <property type="match status" value="1"/>
</dbReference>
<feature type="compositionally biased region" description="Basic residues" evidence="11">
    <location>
        <begin position="840"/>
        <end position="849"/>
    </location>
</feature>
<protein>
    <recommendedName>
        <fullName evidence="13">Cytochrome b561 domain-containing protein</fullName>
    </recommendedName>
</protein>
<feature type="compositionally biased region" description="Low complexity" evidence="11">
    <location>
        <begin position="850"/>
        <end position="863"/>
    </location>
</feature>
<keyword evidence="6" id="KW-0479">Metal-binding</keyword>
<dbReference type="Proteomes" id="UP001305779">
    <property type="component" value="Unassembled WGS sequence"/>
</dbReference>
<feature type="transmembrane region" description="Helical" evidence="12">
    <location>
        <begin position="103"/>
        <end position="124"/>
    </location>
</feature>
<feature type="compositionally biased region" description="Gly residues" evidence="11">
    <location>
        <begin position="975"/>
        <end position="988"/>
    </location>
</feature>
<feature type="transmembrane region" description="Helical" evidence="12">
    <location>
        <begin position="277"/>
        <end position="294"/>
    </location>
</feature>
<evidence type="ECO:0000313" key="14">
    <source>
        <dbReference type="EMBL" id="KAK4508239.1"/>
    </source>
</evidence>
<dbReference type="PANTHER" id="PTHR15422:SF24">
    <property type="entry name" value="DOMON RELATED DOMAIN-CONTAINING PROTEIN"/>
    <property type="match status" value="1"/>
</dbReference>
<feature type="compositionally biased region" description="Low complexity" evidence="11">
    <location>
        <begin position="938"/>
        <end position="956"/>
    </location>
</feature>
<evidence type="ECO:0000256" key="1">
    <source>
        <dbReference type="ARBA" id="ARBA00001970"/>
    </source>
</evidence>
<feature type="transmembrane region" description="Helical" evidence="12">
    <location>
        <begin position="204"/>
        <end position="222"/>
    </location>
</feature>
<keyword evidence="4" id="KW-0349">Heme</keyword>
<dbReference type="EMBL" id="JAXOVC010000001">
    <property type="protein sequence ID" value="KAK4508239.1"/>
    <property type="molecule type" value="Genomic_DNA"/>
</dbReference>
<feature type="transmembrane region" description="Helical" evidence="12">
    <location>
        <begin position="70"/>
        <end position="91"/>
    </location>
</feature>
<dbReference type="InterPro" id="IPR006593">
    <property type="entry name" value="Cyt_b561/ferric_Rdtase_TM"/>
</dbReference>
<comment type="cofactor">
    <cofactor evidence="1">
        <name>heme b</name>
        <dbReference type="ChEBI" id="CHEBI:60344"/>
    </cofactor>
</comment>
<comment type="caution">
    <text evidence="14">The sequence shown here is derived from an EMBL/GenBank/DDBJ whole genome shotgun (WGS) entry which is preliminary data.</text>
</comment>
<evidence type="ECO:0000313" key="15">
    <source>
        <dbReference type="Proteomes" id="UP001305779"/>
    </source>
</evidence>
<sequence length="988" mass="107021">MSTSDNLSPAGSSTYDSSSMYVGDGTWDSDRNTFLLPNLQGLNFATMQYNGMGNRFRDLPEYHSLVTGHGVIAAITFLGIVPGAIFIARFLHTEGRLAFKMHVYMQIITVFLATVVLILGWFAVGPERSLTNPHHGIGVAIYVCVLVQFIYGWWMTKRERKRTRPHPTIPVKVHLHRLFGRAVALLAFVQVALGLTLYGSPKVLFILYALWGALLLFAYLALEYRNKARLVGGGVSPPRPAQSDYYSDYTGSYITGDHTQLTGDGRRRDRSRDRTHWGRDILAGAGLIGAYEWVRRKRDNRRVEKENTYYEDSEMTGRPPHTPGRPGSSMGPPRPGPGPRIPDPYGPTPVAGYGPTPSAGYGPPPGSVPPPATYAGARPPSRGSHRARRADGTVMSPESWEDDEMHDEKYGRRPERRSNTWRDRILGAGAGIAAFEGVKSMFGGRKKRNDGYVDSQVSYRPGDHSMVSQTDVSRVEAGQAPFSPGDQRPGRRVRMEDTSTMTPTRPPMGRRPTGIPPRRSSMDSMSYDDEESYVDTPARRPGGSGGQTLRESMAAMGAFAGFREWNKSRRDRREQDRNDRIRQQELANEEQFNRRNSNRYPRPQDASGRRESLSGTIMTGPQDPGMGSHPELSRTNFRPDTLQPPLPAAAGTIPSASGAPPSTVGPSISQQHVPPPPPHGQHQQQTTNINFPIPPPPPGPPPNAGRPADYQAPVPGSLAMPQGAVNPDPSRLVSEQTQTQQQGTSGMYRDGTSVAAEQAAAAAAGLAADQRTQSQSPSRRRDSRTRQNRRGSSAGPSGPRNDNGGISSPPVSLKMNVHPDGGAVTLRRLNEEEAAAERAARRRERRSRRASSLSSGGEEPGSSRYRRNGAIRRSSDQPITNVPPPPAMSSSAGGSHRPPSELNLPPVPQPGRVPQASDSPVPAGLLPAASGPAGSGAVGSPPNVAGTGTDMGTGTDVSAFETNRRRRRAERMRRGQGGGGGAGRVEFE</sequence>
<feature type="domain" description="Cytochrome b561" evidence="13">
    <location>
        <begin position="31"/>
        <end position="231"/>
    </location>
</feature>
<dbReference type="InterPro" id="IPR045150">
    <property type="entry name" value="CYB561D1/2"/>
</dbReference>
<feature type="compositionally biased region" description="Low complexity" evidence="11">
    <location>
        <begin position="510"/>
        <end position="525"/>
    </location>
</feature>
<dbReference type="SMART" id="SM00665">
    <property type="entry name" value="B561"/>
    <property type="match status" value="1"/>
</dbReference>
<keyword evidence="3" id="KW-0813">Transport</keyword>
<feature type="compositionally biased region" description="Basic and acidic residues" evidence="11">
    <location>
        <begin position="406"/>
        <end position="418"/>
    </location>
</feature>
<evidence type="ECO:0000256" key="3">
    <source>
        <dbReference type="ARBA" id="ARBA00022448"/>
    </source>
</evidence>
<organism evidence="14 15">
    <name type="scientific">Zasmidium cellare</name>
    <name type="common">Wine cellar mold</name>
    <name type="synonym">Racodium cellare</name>
    <dbReference type="NCBI Taxonomy" id="395010"/>
    <lineage>
        <taxon>Eukaryota</taxon>
        <taxon>Fungi</taxon>
        <taxon>Dikarya</taxon>
        <taxon>Ascomycota</taxon>
        <taxon>Pezizomycotina</taxon>
        <taxon>Dothideomycetes</taxon>
        <taxon>Dothideomycetidae</taxon>
        <taxon>Mycosphaerellales</taxon>
        <taxon>Mycosphaerellaceae</taxon>
        <taxon>Zasmidium</taxon>
    </lineage>
</organism>
<dbReference type="Gene3D" id="1.20.120.1770">
    <property type="match status" value="1"/>
</dbReference>
<keyword evidence="15" id="KW-1185">Reference proteome</keyword>
<feature type="compositionally biased region" description="Low complexity" evidence="11">
    <location>
        <begin position="316"/>
        <end position="331"/>
    </location>
</feature>
<feature type="compositionally biased region" description="Low complexity" evidence="11">
    <location>
        <begin position="348"/>
        <end position="361"/>
    </location>
</feature>
<feature type="compositionally biased region" description="Basic and acidic residues" evidence="11">
    <location>
        <begin position="564"/>
        <end position="583"/>
    </location>
</feature>
<evidence type="ECO:0000259" key="13">
    <source>
        <dbReference type="PROSITE" id="PS50939"/>
    </source>
</evidence>
<accession>A0ABR0F2Q7</accession>
<evidence type="ECO:0000256" key="8">
    <source>
        <dbReference type="ARBA" id="ARBA00022989"/>
    </source>
</evidence>
<keyword evidence="7" id="KW-0249">Electron transport</keyword>
<dbReference type="CDD" id="cd08760">
    <property type="entry name" value="Cyt_b561_FRRS1_like"/>
    <property type="match status" value="1"/>
</dbReference>
<feature type="compositionally biased region" description="Pro residues" evidence="11">
    <location>
        <begin position="362"/>
        <end position="372"/>
    </location>
</feature>
<keyword evidence="8 12" id="KW-1133">Transmembrane helix</keyword>
<evidence type="ECO:0000256" key="7">
    <source>
        <dbReference type="ARBA" id="ARBA00022982"/>
    </source>
</evidence>
<evidence type="ECO:0000256" key="5">
    <source>
        <dbReference type="ARBA" id="ARBA00022692"/>
    </source>
</evidence>
<evidence type="ECO:0000256" key="11">
    <source>
        <dbReference type="SAM" id="MobiDB-lite"/>
    </source>
</evidence>
<proteinExistence type="predicted"/>
<evidence type="ECO:0000256" key="10">
    <source>
        <dbReference type="ARBA" id="ARBA00023136"/>
    </source>
</evidence>
<feature type="region of interest" description="Disordered" evidence="11">
    <location>
        <begin position="443"/>
        <end position="988"/>
    </location>
</feature>
<feature type="compositionally biased region" description="Basic and acidic residues" evidence="11">
    <location>
        <begin position="828"/>
        <end position="839"/>
    </location>
</feature>
<evidence type="ECO:0000256" key="6">
    <source>
        <dbReference type="ARBA" id="ARBA00022723"/>
    </source>
</evidence>
<feature type="transmembrane region" description="Helical" evidence="12">
    <location>
        <begin position="136"/>
        <end position="154"/>
    </location>
</feature>
<keyword evidence="10 12" id="KW-0472">Membrane</keyword>
<keyword evidence="9" id="KW-0408">Iron</keyword>